<dbReference type="InterPro" id="IPR025886">
    <property type="entry name" value="PP2-like"/>
</dbReference>
<protein>
    <submittedName>
        <fullName evidence="1">Uncharacterized protein</fullName>
    </submittedName>
</protein>
<comment type="caution">
    <text evidence="1">The sequence shown here is derived from an EMBL/GenBank/DDBJ whole genome shotgun (WGS) entry which is preliminary data.</text>
</comment>
<dbReference type="OrthoDB" id="1544432at2759"/>
<dbReference type="Pfam" id="PF14299">
    <property type="entry name" value="PP2"/>
    <property type="match status" value="1"/>
</dbReference>
<name>A0A7J7L9P0_9MAGN</name>
<reference evidence="1 2" key="1">
    <citation type="journal article" date="2020" name="IScience">
        <title>Genome Sequencing of the Endangered Kingdonia uniflora (Circaeasteraceae, Ranunculales) Reveals Potential Mechanisms of Evolutionary Specialization.</title>
        <authorList>
            <person name="Sun Y."/>
            <person name="Deng T."/>
            <person name="Zhang A."/>
            <person name="Moore M.J."/>
            <person name="Landis J.B."/>
            <person name="Lin N."/>
            <person name="Zhang H."/>
            <person name="Zhang X."/>
            <person name="Huang J."/>
            <person name="Zhang X."/>
            <person name="Sun H."/>
            <person name="Wang H."/>
        </authorList>
    </citation>
    <scope>NUCLEOTIDE SEQUENCE [LARGE SCALE GENOMIC DNA]</scope>
    <source>
        <strain evidence="1">TB1705</strain>
        <tissue evidence="1">Leaf</tissue>
    </source>
</reference>
<evidence type="ECO:0000313" key="1">
    <source>
        <dbReference type="EMBL" id="KAF6139279.1"/>
    </source>
</evidence>
<evidence type="ECO:0000313" key="2">
    <source>
        <dbReference type="Proteomes" id="UP000541444"/>
    </source>
</evidence>
<accession>A0A7J7L9P0</accession>
<dbReference type="EMBL" id="JACGCM010002501">
    <property type="protein sequence ID" value="KAF6139279.1"/>
    <property type="molecule type" value="Genomic_DNA"/>
</dbReference>
<dbReference type="AlphaFoldDB" id="A0A7J7L9P0"/>
<gene>
    <name evidence="1" type="ORF">GIB67_021489</name>
</gene>
<sequence length="238" mass="27826">MSRLVNVVVSDPWLKNEFIWFERRTMLRKFQSEYIECVWDQCGKVVVGDVPRVFARIYCWRRPDEAMWYSEHDTFRQGRWDDPVPVIAKGASTSFISNYEDWTSSNPILNDHQEDDNIFMFGMEPVKVSLNFIDSYGRERDGVTGVHRVYLYDPNTKIASPEMTGDGCKEIEMGEFINNQDDDGEVEMILAQIYWRKFYRGSLIIQGIELRPKERNEEVSTNSEEAEAVVVEMDDSSI</sequence>
<keyword evidence="2" id="KW-1185">Reference proteome</keyword>
<proteinExistence type="predicted"/>
<dbReference type="Proteomes" id="UP000541444">
    <property type="component" value="Unassembled WGS sequence"/>
</dbReference>
<organism evidence="1 2">
    <name type="scientific">Kingdonia uniflora</name>
    <dbReference type="NCBI Taxonomy" id="39325"/>
    <lineage>
        <taxon>Eukaryota</taxon>
        <taxon>Viridiplantae</taxon>
        <taxon>Streptophyta</taxon>
        <taxon>Embryophyta</taxon>
        <taxon>Tracheophyta</taxon>
        <taxon>Spermatophyta</taxon>
        <taxon>Magnoliopsida</taxon>
        <taxon>Ranunculales</taxon>
        <taxon>Circaeasteraceae</taxon>
        <taxon>Kingdonia</taxon>
    </lineage>
</organism>